<dbReference type="AlphaFoldDB" id="A0A7Y2M1B7"/>
<name>A0A7Y2M1B7_9MICO</name>
<dbReference type="Proteomes" id="UP000543598">
    <property type="component" value="Unassembled WGS sequence"/>
</dbReference>
<keyword evidence="2" id="KW-1185">Reference proteome</keyword>
<gene>
    <name evidence="1" type="ORF">HLA99_10870</name>
</gene>
<evidence type="ECO:0000313" key="1">
    <source>
        <dbReference type="EMBL" id="NNH04352.1"/>
    </source>
</evidence>
<sequence length="192" mass="20486">MNVYVDYPEDWIGVPQFGPAEQFPDAAQWAAALADELLVEFGVRAAREERASLVSALTILGEGTRRRGATASYIHYPSYGAPLELVDTVLLDRSVVGDAPAHEVAGALEPDLLAAPTVTPLTTRRGLTGALVVRHAPMDAEAPHIVTLRASCALDVGDGWFVLGTATTDLPAFEAFRAHFLELADSVYVTAD</sequence>
<evidence type="ECO:0000313" key="2">
    <source>
        <dbReference type="Proteomes" id="UP000543598"/>
    </source>
</evidence>
<reference evidence="1 2" key="1">
    <citation type="submission" date="2020-05" db="EMBL/GenBank/DDBJ databases">
        <title>MicrobeNet Type strains.</title>
        <authorList>
            <person name="Nicholson A.C."/>
        </authorList>
    </citation>
    <scope>NUCLEOTIDE SEQUENCE [LARGE SCALE GENOMIC DNA]</scope>
    <source>
        <strain evidence="1 2">JCM 14282</strain>
    </source>
</reference>
<organism evidence="1 2">
    <name type="scientific">Microbacterium ulmi</name>
    <dbReference type="NCBI Taxonomy" id="179095"/>
    <lineage>
        <taxon>Bacteria</taxon>
        <taxon>Bacillati</taxon>
        <taxon>Actinomycetota</taxon>
        <taxon>Actinomycetes</taxon>
        <taxon>Micrococcales</taxon>
        <taxon>Microbacteriaceae</taxon>
        <taxon>Microbacterium</taxon>
    </lineage>
</organism>
<accession>A0A7Y2M1B7</accession>
<dbReference type="EMBL" id="JABEMB010000014">
    <property type="protein sequence ID" value="NNH04352.1"/>
    <property type="molecule type" value="Genomic_DNA"/>
</dbReference>
<comment type="caution">
    <text evidence="1">The sequence shown here is derived from an EMBL/GenBank/DDBJ whole genome shotgun (WGS) entry which is preliminary data.</text>
</comment>
<protein>
    <submittedName>
        <fullName evidence="1">Uncharacterized protein</fullName>
    </submittedName>
</protein>
<dbReference type="RefSeq" id="WP_167038461.1">
    <property type="nucleotide sequence ID" value="NZ_BAAANA010000001.1"/>
</dbReference>
<proteinExistence type="predicted"/>